<dbReference type="OrthoDB" id="3060612at2759"/>
<dbReference type="HOGENOM" id="CLU_1366440_0_0_1"/>
<protein>
    <submittedName>
        <fullName evidence="1">Unplaced genomic scaffold K443scaffold_241, whole genome shotgun sequence</fullName>
    </submittedName>
</protein>
<evidence type="ECO:0000313" key="2">
    <source>
        <dbReference type="Proteomes" id="UP000054477"/>
    </source>
</evidence>
<sequence length="200" mass="22212">MPSSPTYIPILTGRSDWCPWSEALMTAVIGMNLLGHLAEHYDPQWGYDPGSIPTFPPVGITSASSQEELHACALWWYRDGQVLHLLVSRLSPSARAQLPGAGNSRPQRRTARSVYTELVRLFGGTDYQTAAVTRDELISLRCAPSRIADYIARWRTGLNKLASAGHPFDSVDAVRYFVNHLPFGSTFDIIRESVLYSIGF</sequence>
<dbReference type="AlphaFoldDB" id="A0A0C9X0R3"/>
<dbReference type="STRING" id="1095629.A0A0C9X0R3"/>
<keyword evidence="2" id="KW-1185">Reference proteome</keyword>
<dbReference type="Proteomes" id="UP000054477">
    <property type="component" value="Unassembled WGS sequence"/>
</dbReference>
<reference evidence="1 2" key="1">
    <citation type="submission" date="2014-04" db="EMBL/GenBank/DDBJ databases">
        <authorList>
            <consortium name="DOE Joint Genome Institute"/>
            <person name="Kuo A."/>
            <person name="Kohler A."/>
            <person name="Nagy L.G."/>
            <person name="Floudas D."/>
            <person name="Copeland A."/>
            <person name="Barry K.W."/>
            <person name="Cichocki N."/>
            <person name="Veneault-Fourrey C."/>
            <person name="LaButti K."/>
            <person name="Lindquist E.A."/>
            <person name="Lipzen A."/>
            <person name="Lundell T."/>
            <person name="Morin E."/>
            <person name="Murat C."/>
            <person name="Sun H."/>
            <person name="Tunlid A."/>
            <person name="Henrissat B."/>
            <person name="Grigoriev I.V."/>
            <person name="Hibbett D.S."/>
            <person name="Martin F."/>
            <person name="Nordberg H.P."/>
            <person name="Cantor M.N."/>
            <person name="Hua S.X."/>
        </authorList>
    </citation>
    <scope>NUCLEOTIDE SEQUENCE [LARGE SCALE GENOMIC DNA]</scope>
    <source>
        <strain evidence="1 2">LaAM-08-1</strain>
    </source>
</reference>
<accession>A0A0C9X0R3</accession>
<evidence type="ECO:0000313" key="1">
    <source>
        <dbReference type="EMBL" id="KIJ94878.1"/>
    </source>
</evidence>
<reference evidence="2" key="2">
    <citation type="submission" date="2015-01" db="EMBL/GenBank/DDBJ databases">
        <title>Evolutionary Origins and Diversification of the Mycorrhizal Mutualists.</title>
        <authorList>
            <consortium name="DOE Joint Genome Institute"/>
            <consortium name="Mycorrhizal Genomics Consortium"/>
            <person name="Kohler A."/>
            <person name="Kuo A."/>
            <person name="Nagy L.G."/>
            <person name="Floudas D."/>
            <person name="Copeland A."/>
            <person name="Barry K.W."/>
            <person name="Cichocki N."/>
            <person name="Veneault-Fourrey C."/>
            <person name="LaButti K."/>
            <person name="Lindquist E.A."/>
            <person name="Lipzen A."/>
            <person name="Lundell T."/>
            <person name="Morin E."/>
            <person name="Murat C."/>
            <person name="Riley R."/>
            <person name="Ohm R."/>
            <person name="Sun H."/>
            <person name="Tunlid A."/>
            <person name="Henrissat B."/>
            <person name="Grigoriev I.V."/>
            <person name="Hibbett D.S."/>
            <person name="Martin F."/>
        </authorList>
    </citation>
    <scope>NUCLEOTIDE SEQUENCE [LARGE SCALE GENOMIC DNA]</scope>
    <source>
        <strain evidence="2">LaAM-08-1</strain>
    </source>
</reference>
<name>A0A0C9X0R3_9AGAR</name>
<organism evidence="1 2">
    <name type="scientific">Laccaria amethystina LaAM-08-1</name>
    <dbReference type="NCBI Taxonomy" id="1095629"/>
    <lineage>
        <taxon>Eukaryota</taxon>
        <taxon>Fungi</taxon>
        <taxon>Dikarya</taxon>
        <taxon>Basidiomycota</taxon>
        <taxon>Agaricomycotina</taxon>
        <taxon>Agaricomycetes</taxon>
        <taxon>Agaricomycetidae</taxon>
        <taxon>Agaricales</taxon>
        <taxon>Agaricineae</taxon>
        <taxon>Hydnangiaceae</taxon>
        <taxon>Laccaria</taxon>
    </lineage>
</organism>
<gene>
    <name evidence="1" type="ORF">K443DRAFT_109723</name>
</gene>
<dbReference type="EMBL" id="KN838776">
    <property type="protein sequence ID" value="KIJ94878.1"/>
    <property type="molecule type" value="Genomic_DNA"/>
</dbReference>
<proteinExistence type="predicted"/>